<dbReference type="Gene3D" id="3.90.245.10">
    <property type="entry name" value="Ribonucleoside hydrolase-like"/>
    <property type="match status" value="1"/>
</dbReference>
<gene>
    <name evidence="5" type="ORF">IQ251_18605</name>
</gene>
<accession>A0A929BDP2</accession>
<evidence type="ECO:0000256" key="3">
    <source>
        <dbReference type="SAM" id="MobiDB-lite"/>
    </source>
</evidence>
<feature type="domain" description="Inosine/uridine-preferring nucleoside hydrolase" evidence="4">
    <location>
        <begin position="5"/>
        <end position="305"/>
    </location>
</feature>
<organism evidence="5 6">
    <name type="scientific">Saccharopolyspora montiporae</name>
    <dbReference type="NCBI Taxonomy" id="2781240"/>
    <lineage>
        <taxon>Bacteria</taxon>
        <taxon>Bacillati</taxon>
        <taxon>Actinomycetota</taxon>
        <taxon>Actinomycetes</taxon>
        <taxon>Pseudonocardiales</taxon>
        <taxon>Pseudonocardiaceae</taxon>
        <taxon>Saccharopolyspora</taxon>
    </lineage>
</organism>
<evidence type="ECO:0000259" key="4">
    <source>
        <dbReference type="Pfam" id="PF01156"/>
    </source>
</evidence>
<dbReference type="InterPro" id="IPR015910">
    <property type="entry name" value="I/U_nuclsd_hydro_CS"/>
</dbReference>
<dbReference type="InterPro" id="IPR023186">
    <property type="entry name" value="IUNH"/>
</dbReference>
<keyword evidence="2" id="KW-0326">Glycosidase</keyword>
<protein>
    <submittedName>
        <fullName evidence="5">Nucleoside hydrolase</fullName>
    </submittedName>
</protein>
<dbReference type="SUPFAM" id="SSF53590">
    <property type="entry name" value="Nucleoside hydrolase"/>
    <property type="match status" value="1"/>
</dbReference>
<feature type="region of interest" description="Disordered" evidence="3">
    <location>
        <begin position="73"/>
        <end position="104"/>
    </location>
</feature>
<keyword evidence="1 5" id="KW-0378">Hydrolase</keyword>
<evidence type="ECO:0000256" key="1">
    <source>
        <dbReference type="ARBA" id="ARBA00022801"/>
    </source>
</evidence>
<evidence type="ECO:0000313" key="5">
    <source>
        <dbReference type="EMBL" id="MBE9376465.1"/>
    </source>
</evidence>
<dbReference type="InterPro" id="IPR001910">
    <property type="entry name" value="Inosine/uridine_hydrolase_dom"/>
</dbReference>
<evidence type="ECO:0000256" key="2">
    <source>
        <dbReference type="ARBA" id="ARBA00023295"/>
    </source>
</evidence>
<evidence type="ECO:0000313" key="6">
    <source>
        <dbReference type="Proteomes" id="UP000598360"/>
    </source>
</evidence>
<dbReference type="GO" id="GO:0006152">
    <property type="term" value="P:purine nucleoside catabolic process"/>
    <property type="evidence" value="ECO:0007669"/>
    <property type="project" value="TreeGrafter"/>
</dbReference>
<dbReference type="AlphaFoldDB" id="A0A929BDP2"/>
<dbReference type="GO" id="GO:0045437">
    <property type="term" value="F:uridine nucleosidase activity"/>
    <property type="evidence" value="ECO:0007669"/>
    <property type="project" value="UniProtKB-ARBA"/>
</dbReference>
<keyword evidence="6" id="KW-1185">Reference proteome</keyword>
<dbReference type="GO" id="GO:0005829">
    <property type="term" value="C:cytosol"/>
    <property type="evidence" value="ECO:0007669"/>
    <property type="project" value="TreeGrafter"/>
</dbReference>
<dbReference type="PROSITE" id="PS01247">
    <property type="entry name" value="IUNH"/>
    <property type="match status" value="1"/>
</dbReference>
<dbReference type="GO" id="GO:0008477">
    <property type="term" value="F:purine nucleosidase activity"/>
    <property type="evidence" value="ECO:0007669"/>
    <property type="project" value="TreeGrafter"/>
</dbReference>
<dbReference type="PANTHER" id="PTHR12304:SF4">
    <property type="entry name" value="URIDINE NUCLEOSIDASE"/>
    <property type="match status" value="1"/>
</dbReference>
<dbReference type="Pfam" id="PF01156">
    <property type="entry name" value="IU_nuc_hydro"/>
    <property type="match status" value="1"/>
</dbReference>
<dbReference type="EMBL" id="JADEYC010000043">
    <property type="protein sequence ID" value="MBE9376465.1"/>
    <property type="molecule type" value="Genomic_DNA"/>
</dbReference>
<reference evidence="5" key="1">
    <citation type="submission" date="2020-10" db="EMBL/GenBank/DDBJ databases">
        <title>Diversity and distribution of actinomycetes associated with coral in the coast of Hainan.</title>
        <authorList>
            <person name="Li F."/>
        </authorList>
    </citation>
    <scope>NUCLEOTIDE SEQUENCE</scope>
    <source>
        <strain evidence="5">HNM0983</strain>
    </source>
</reference>
<dbReference type="PANTHER" id="PTHR12304">
    <property type="entry name" value="INOSINE-URIDINE PREFERRING NUCLEOSIDE HYDROLASE"/>
    <property type="match status" value="1"/>
</dbReference>
<proteinExistence type="predicted"/>
<sequence length="316" mass="33309">MPRKVILDVDTGTDDAVAIMFAALHPEIDLLGVTTVRGNVDLAHTTDNTLRVLDHIDRGDIPVFPGLAGPIARDDLPGERNFGTDTADDPHGTTLPLPPASTAPQDTGAVEFLVESLRATTEPITLVPVGPLSNIATALNVNPALVDAVDEIVIMGGGDAVCNVTAAAEFNMWADPEAAQVALGAGFAHRTLVPLDATHRALVTRQTCTDLRALQTPAGTAAADVVERRIDAYRAVITGSDAAPVHDVVCTAHLVAPDLLTTRPRYVAVETTGTRTTGRTVVDNRPNSTRPANAHMAVDADANRLTDLLHRTFTRS</sequence>
<name>A0A929BDP2_9PSEU</name>
<comment type="caution">
    <text evidence="5">The sequence shown here is derived from an EMBL/GenBank/DDBJ whole genome shotgun (WGS) entry which is preliminary data.</text>
</comment>
<dbReference type="Proteomes" id="UP000598360">
    <property type="component" value="Unassembled WGS sequence"/>
</dbReference>
<dbReference type="InterPro" id="IPR036452">
    <property type="entry name" value="Ribo_hydro-like"/>
</dbReference>
<dbReference type="RefSeq" id="WP_193930163.1">
    <property type="nucleotide sequence ID" value="NZ_JADEYC010000043.1"/>
</dbReference>